<keyword evidence="1" id="KW-0732">Signal</keyword>
<accession>A0A7E4UVS5</accession>
<evidence type="ECO:0000313" key="2">
    <source>
        <dbReference type="Proteomes" id="UP000492821"/>
    </source>
</evidence>
<evidence type="ECO:0000313" key="3">
    <source>
        <dbReference type="WBParaSite" id="Pan_g13003.t1"/>
    </source>
</evidence>
<proteinExistence type="predicted"/>
<dbReference type="WBParaSite" id="Pan_g13003.t1">
    <property type="protein sequence ID" value="Pan_g13003.t1"/>
    <property type="gene ID" value="Pan_g13003"/>
</dbReference>
<organism evidence="2 3">
    <name type="scientific">Panagrellus redivivus</name>
    <name type="common">Microworm</name>
    <dbReference type="NCBI Taxonomy" id="6233"/>
    <lineage>
        <taxon>Eukaryota</taxon>
        <taxon>Metazoa</taxon>
        <taxon>Ecdysozoa</taxon>
        <taxon>Nematoda</taxon>
        <taxon>Chromadorea</taxon>
        <taxon>Rhabditida</taxon>
        <taxon>Tylenchina</taxon>
        <taxon>Panagrolaimomorpha</taxon>
        <taxon>Panagrolaimoidea</taxon>
        <taxon>Panagrolaimidae</taxon>
        <taxon>Panagrellus</taxon>
    </lineage>
</organism>
<keyword evidence="2" id="KW-1185">Reference proteome</keyword>
<name>A0A7E4UVS5_PANRE</name>
<feature type="chain" id="PRO_5029022216" evidence="1">
    <location>
        <begin position="23"/>
        <end position="98"/>
    </location>
</feature>
<feature type="signal peptide" evidence="1">
    <location>
        <begin position="1"/>
        <end position="22"/>
    </location>
</feature>
<protein>
    <submittedName>
        <fullName evidence="3">Defensin-like protein</fullName>
    </submittedName>
</protein>
<dbReference type="Proteomes" id="UP000492821">
    <property type="component" value="Unassembled WGS sequence"/>
</dbReference>
<reference evidence="3" key="2">
    <citation type="submission" date="2020-10" db="UniProtKB">
        <authorList>
            <consortium name="WormBaseParasite"/>
        </authorList>
    </citation>
    <scope>IDENTIFICATION</scope>
</reference>
<sequence>MKLVLIVCSAFIVFTLLDVISGASITECVKQRTKFINTACKTGGDDKACFNILTAREYSHIRHPTPAIALDVCRQNLQDDEIRSQICCNDSLCKLRCN</sequence>
<evidence type="ECO:0000256" key="1">
    <source>
        <dbReference type="SAM" id="SignalP"/>
    </source>
</evidence>
<dbReference type="AlphaFoldDB" id="A0A7E4UVS5"/>
<reference evidence="2" key="1">
    <citation type="journal article" date="2013" name="Genetics">
        <title>The draft genome and transcriptome of Panagrellus redivivus are shaped by the harsh demands of a free-living lifestyle.</title>
        <authorList>
            <person name="Srinivasan J."/>
            <person name="Dillman A.R."/>
            <person name="Macchietto M.G."/>
            <person name="Heikkinen L."/>
            <person name="Lakso M."/>
            <person name="Fracchia K.M."/>
            <person name="Antoshechkin I."/>
            <person name="Mortazavi A."/>
            <person name="Wong G."/>
            <person name="Sternberg P.W."/>
        </authorList>
    </citation>
    <scope>NUCLEOTIDE SEQUENCE [LARGE SCALE GENOMIC DNA]</scope>
    <source>
        <strain evidence="2">MT8872</strain>
    </source>
</reference>